<dbReference type="GO" id="GO:0000166">
    <property type="term" value="F:nucleotide binding"/>
    <property type="evidence" value="ECO:0007669"/>
    <property type="project" value="UniProtKB-KW"/>
</dbReference>
<proteinExistence type="predicted"/>
<evidence type="ECO:0000259" key="10">
    <source>
        <dbReference type="Pfam" id="PF24621"/>
    </source>
</evidence>
<keyword evidence="3" id="KW-0547">Nucleotide-binding</keyword>
<feature type="domain" description="3-dehydroquinate synthase N-terminal" evidence="9">
    <location>
        <begin position="68"/>
        <end position="181"/>
    </location>
</feature>
<name>A0A1X2LSB8_9MYCO</name>
<dbReference type="EMBL" id="NCXP01000022">
    <property type="protein sequence ID" value="OSC39597.1"/>
    <property type="molecule type" value="Genomic_DNA"/>
</dbReference>
<dbReference type="Gene3D" id="3.40.50.1970">
    <property type="match status" value="1"/>
</dbReference>
<dbReference type="InterPro" id="IPR030960">
    <property type="entry name" value="DHQS/DOIS_N"/>
</dbReference>
<evidence type="ECO:0000256" key="4">
    <source>
        <dbReference type="ARBA" id="ARBA00023027"/>
    </source>
</evidence>
<dbReference type="PANTHER" id="PTHR43622:SF3">
    <property type="entry name" value="2-EPI-5-EPI-VALIOLONE SYNTHASE"/>
    <property type="match status" value="1"/>
</dbReference>
<comment type="caution">
    <text evidence="11">The sequence shown here is derived from an EMBL/GenBank/DDBJ whole genome shotgun (WGS) entry which is preliminary data.</text>
</comment>
<dbReference type="GO" id="GO:0003856">
    <property type="term" value="F:3-dehydroquinate synthase activity"/>
    <property type="evidence" value="ECO:0007669"/>
    <property type="project" value="TreeGrafter"/>
</dbReference>
<evidence type="ECO:0000256" key="2">
    <source>
        <dbReference type="ARBA" id="ARBA00022723"/>
    </source>
</evidence>
<dbReference type="GO" id="GO:0046872">
    <property type="term" value="F:metal ion binding"/>
    <property type="evidence" value="ECO:0007669"/>
    <property type="project" value="UniProtKB-KW"/>
</dbReference>
<dbReference type="CDD" id="cd08199">
    <property type="entry name" value="EEVS"/>
    <property type="match status" value="1"/>
</dbReference>
<comment type="catalytic activity">
    <reaction evidence="6">
        <text>D-sedoheptulose 7-phosphate = 2-epi-5-epi-valiolone + phosphate</text>
        <dbReference type="Rhea" id="RHEA:44184"/>
        <dbReference type="ChEBI" id="CHEBI:43474"/>
        <dbReference type="ChEBI" id="CHEBI:57483"/>
        <dbReference type="ChEBI" id="CHEBI:84187"/>
        <dbReference type="EC" id="4.2.3.152"/>
    </reaction>
</comment>
<comment type="cofactor">
    <cofactor evidence="1">
        <name>NAD(+)</name>
        <dbReference type="ChEBI" id="CHEBI:57540"/>
    </cofactor>
</comment>
<sequence length="393" mass="42291">MTAVKELSYEIVETADIFNPSNPELGRQPGDRPNEATRLVLMDEAVERLFGSRIRAYFTANSISASYLVLPSGDENKIIENVLHVASRLNEIGTPRVGSPPIAIGGGTLQDMAGMASSLYRRGIPYVRVPTTLLGQIDGSVSAKTGVNHEGFRNRLGTFAPPPRTLIDRGLLATLPERQISSGLGEALKMALIKDARLFEILEAHGPQLVAERLQDPGQVGPGIPPGQEVMQRSIAGMAEELQKNLWEEDLQRIVDYGHTFSPIVEMRALPELLHGEAVAMGCVFCAILATNRGFLTNVELGRIVATTVGMGLAPSHPLFCDAELLIEGFADTVRHRGGQQHLALLSGIGRTVFINDLTDAEIADAAAEMRLLLEMPNPAGSAARSPAVPRSI</sequence>
<reference evidence="11 12" key="1">
    <citation type="submission" date="2017-04" db="EMBL/GenBank/DDBJ databases">
        <title>The new phylogeny of genus Mycobacterium.</title>
        <authorList>
            <person name="Tortoli E."/>
            <person name="Trovato A."/>
            <person name="Cirillo D.M."/>
        </authorList>
    </citation>
    <scope>NUCLEOTIDE SEQUENCE [LARGE SCALE GENOMIC DNA]</scope>
    <source>
        <strain evidence="11 12">TBL 1200985</strain>
    </source>
</reference>
<dbReference type="Proteomes" id="UP000193247">
    <property type="component" value="Unassembled WGS sequence"/>
</dbReference>
<dbReference type="EC" id="4.2.3.152" evidence="7"/>
<dbReference type="OrthoDB" id="9806583at2"/>
<organism evidence="11 12">
    <name type="scientific">Mycobacterium decipiens</name>
    <dbReference type="NCBI Taxonomy" id="1430326"/>
    <lineage>
        <taxon>Bacteria</taxon>
        <taxon>Bacillati</taxon>
        <taxon>Actinomycetota</taxon>
        <taxon>Actinomycetes</taxon>
        <taxon>Mycobacteriales</taxon>
        <taxon>Mycobacteriaceae</taxon>
        <taxon>Mycobacterium</taxon>
    </lineage>
</organism>
<keyword evidence="12" id="KW-1185">Reference proteome</keyword>
<keyword evidence="2" id="KW-0479">Metal-binding</keyword>
<evidence type="ECO:0000256" key="3">
    <source>
        <dbReference type="ARBA" id="ARBA00022741"/>
    </source>
</evidence>
<dbReference type="PANTHER" id="PTHR43622">
    <property type="entry name" value="3-DEHYDROQUINATE SYNTHASE"/>
    <property type="match status" value="1"/>
</dbReference>
<dbReference type="Pfam" id="PF24621">
    <property type="entry name" value="DHQS_C"/>
    <property type="match status" value="1"/>
</dbReference>
<dbReference type="InterPro" id="IPR050071">
    <property type="entry name" value="Dehydroquinate_synthase"/>
</dbReference>
<evidence type="ECO:0000256" key="6">
    <source>
        <dbReference type="ARBA" id="ARBA00023993"/>
    </source>
</evidence>
<dbReference type="GO" id="GO:0017000">
    <property type="term" value="P:antibiotic biosynthetic process"/>
    <property type="evidence" value="ECO:0007669"/>
    <property type="project" value="InterPro"/>
</dbReference>
<accession>A0A1X2LSB8</accession>
<dbReference type="InterPro" id="IPR056179">
    <property type="entry name" value="DHQS_C"/>
</dbReference>
<dbReference type="Pfam" id="PF01761">
    <property type="entry name" value="DHQ_synthase"/>
    <property type="match status" value="1"/>
</dbReference>
<protein>
    <recommendedName>
        <fullName evidence="8">2-epi-5-epi-valiolone synthase</fullName>
        <ecNumber evidence="7">4.2.3.152</ecNumber>
    </recommendedName>
</protein>
<evidence type="ECO:0000256" key="7">
    <source>
        <dbReference type="ARBA" id="ARBA00024060"/>
    </source>
</evidence>
<evidence type="ECO:0000256" key="5">
    <source>
        <dbReference type="ARBA" id="ARBA00023239"/>
    </source>
</evidence>
<dbReference type="STRING" id="1430326.B8W66_16425"/>
<evidence type="ECO:0000313" key="11">
    <source>
        <dbReference type="EMBL" id="OSC39597.1"/>
    </source>
</evidence>
<evidence type="ECO:0000313" key="12">
    <source>
        <dbReference type="Proteomes" id="UP000193247"/>
    </source>
</evidence>
<evidence type="ECO:0000256" key="1">
    <source>
        <dbReference type="ARBA" id="ARBA00001911"/>
    </source>
</evidence>
<dbReference type="SUPFAM" id="SSF56796">
    <property type="entry name" value="Dehydroquinate synthase-like"/>
    <property type="match status" value="1"/>
</dbReference>
<evidence type="ECO:0000259" key="9">
    <source>
        <dbReference type="Pfam" id="PF01761"/>
    </source>
</evidence>
<evidence type="ECO:0000256" key="8">
    <source>
        <dbReference type="ARBA" id="ARBA00024092"/>
    </source>
</evidence>
<dbReference type="AlphaFoldDB" id="A0A1X2LSB8"/>
<gene>
    <name evidence="11" type="ORF">B8W66_16425</name>
</gene>
<feature type="domain" description="3-dehydroquinate synthase C-terminal" evidence="10">
    <location>
        <begin position="183"/>
        <end position="314"/>
    </location>
</feature>
<keyword evidence="4" id="KW-0520">NAD</keyword>
<dbReference type="InterPro" id="IPR035872">
    <property type="entry name" value="EEVS-like"/>
</dbReference>
<keyword evidence="5" id="KW-0456">Lyase</keyword>
<dbReference type="Gene3D" id="1.20.1090.10">
    <property type="entry name" value="Dehydroquinate synthase-like - alpha domain"/>
    <property type="match status" value="1"/>
</dbReference>